<evidence type="ECO:0000313" key="1">
    <source>
        <dbReference type="EMBL" id="MEK8047302.1"/>
    </source>
</evidence>
<evidence type="ECO:0000313" key="2">
    <source>
        <dbReference type="Proteomes" id="UP001379945"/>
    </source>
</evidence>
<comment type="caution">
    <text evidence="1">The sequence shown here is derived from an EMBL/GenBank/DDBJ whole genome shotgun (WGS) entry which is preliminary data.</text>
</comment>
<protein>
    <submittedName>
        <fullName evidence="1">Uncharacterized protein</fullName>
    </submittedName>
</protein>
<dbReference type="RefSeq" id="WP_341399605.1">
    <property type="nucleotide sequence ID" value="NZ_JBBUTI010000008.1"/>
</dbReference>
<organism evidence="1 2">
    <name type="scientific">Ideonella margarita</name>
    <dbReference type="NCBI Taxonomy" id="2984191"/>
    <lineage>
        <taxon>Bacteria</taxon>
        <taxon>Pseudomonadati</taxon>
        <taxon>Pseudomonadota</taxon>
        <taxon>Betaproteobacteria</taxon>
        <taxon>Burkholderiales</taxon>
        <taxon>Sphaerotilaceae</taxon>
        <taxon>Ideonella</taxon>
    </lineage>
</organism>
<sequence>MSWPRHALLALASGVLALGGLVAPARAQFRQPPPVVRVDAAPSAAGQTQAWREDVARHVYAAYAPHIFRGQLPAWMHAVAVTETDVDAEGRVLDVRLTREPAAAKDVGPWVVGMIRQLGQLPAPRGLRGEVAQGGTEDAIYTWVDIWLVDKSGRFQLDSLTEGQQRP</sequence>
<accession>A0ABU9CA40</accession>
<keyword evidence="2" id="KW-1185">Reference proteome</keyword>
<reference evidence="1 2" key="1">
    <citation type="submission" date="2024-04" db="EMBL/GenBank/DDBJ databases">
        <title>Novel species of the genus Ideonella isolated from streams.</title>
        <authorList>
            <person name="Lu H."/>
        </authorList>
    </citation>
    <scope>NUCLEOTIDE SEQUENCE [LARGE SCALE GENOMIC DNA]</scope>
    <source>
        <strain evidence="1 2">LYT19W</strain>
    </source>
</reference>
<gene>
    <name evidence="1" type="ORF">AACH00_13155</name>
</gene>
<proteinExistence type="predicted"/>
<name>A0ABU9CA40_9BURK</name>
<dbReference type="Proteomes" id="UP001379945">
    <property type="component" value="Unassembled WGS sequence"/>
</dbReference>
<dbReference type="EMBL" id="JBBUTI010000008">
    <property type="protein sequence ID" value="MEK8047302.1"/>
    <property type="molecule type" value="Genomic_DNA"/>
</dbReference>